<feature type="non-terminal residue" evidence="3">
    <location>
        <position position="465"/>
    </location>
</feature>
<evidence type="ECO:0000313" key="4">
    <source>
        <dbReference type="Proteomes" id="UP001159427"/>
    </source>
</evidence>
<sequence length="465" mass="53481">MKDKKKSSTTDVRKSARRASGVTNPFLLPDFDEEHFDPSAEQARSAKEVTTAPSTLWQKQAKGGVSFKKVAKAITKQRKWSSVLKEVRQSDDHTRARGFVAKTEDGEGRLSFNVNAFKPHVQSCGSLPPSIKKTLRKLSWNRTDEEIEVVLQVVKKLKCFDRYPMYVKRELARVLYYDMFEKGRVVIKQGHAGISFYFIVSGSVMVERMEEDRHTGEQHKQVVGEMSEGDAFGELALLHNIRRTATIICKQDSEFLRVDKPDFDELFFSYYLSQTESANTVGYAHNIKSLEHVCRAWSHFQSPVNASRKKIFKCNCGWVLLDLTDALKGGFFFFFFLENFRVLGRPLKSSESLRMSSIETLFTEGDSEGNKTDKVVKKYLTIHVLKEGDFFGVGEDLKKTYIISVGRVHCVLISQPIFMKKERGRTLETLKQKLSDAFLTQKQAFKFYIEDRNWKIYKKKLVDDI</sequence>
<dbReference type="CDD" id="cd00038">
    <property type="entry name" value="CAP_ED"/>
    <property type="match status" value="1"/>
</dbReference>
<dbReference type="InterPro" id="IPR018488">
    <property type="entry name" value="cNMP-bd_CS"/>
</dbReference>
<accession>A0ABN8RA64</accession>
<evidence type="ECO:0000313" key="3">
    <source>
        <dbReference type="EMBL" id="CAH3175808.1"/>
    </source>
</evidence>
<gene>
    <name evidence="3" type="ORF">PEVE_00010331</name>
</gene>
<evidence type="ECO:0000256" key="1">
    <source>
        <dbReference type="SAM" id="MobiDB-lite"/>
    </source>
</evidence>
<name>A0ABN8RA64_9CNID</name>
<dbReference type="PROSITE" id="PS00889">
    <property type="entry name" value="CNMP_BINDING_2"/>
    <property type="match status" value="1"/>
</dbReference>
<dbReference type="PROSITE" id="PS50042">
    <property type="entry name" value="CNMP_BINDING_3"/>
    <property type="match status" value="1"/>
</dbReference>
<dbReference type="SUPFAM" id="SSF51206">
    <property type="entry name" value="cAMP-binding domain-like"/>
    <property type="match status" value="1"/>
</dbReference>
<dbReference type="SMART" id="SM00100">
    <property type="entry name" value="cNMP"/>
    <property type="match status" value="1"/>
</dbReference>
<dbReference type="Pfam" id="PF00027">
    <property type="entry name" value="cNMP_binding"/>
    <property type="match status" value="1"/>
</dbReference>
<dbReference type="InterPro" id="IPR000595">
    <property type="entry name" value="cNMP-bd_dom"/>
</dbReference>
<dbReference type="EMBL" id="CALNXI010001726">
    <property type="protein sequence ID" value="CAH3175808.1"/>
    <property type="molecule type" value="Genomic_DNA"/>
</dbReference>
<dbReference type="InterPro" id="IPR014710">
    <property type="entry name" value="RmlC-like_jellyroll"/>
</dbReference>
<protein>
    <recommendedName>
        <fullName evidence="2">Cyclic nucleotide-binding domain-containing protein</fullName>
    </recommendedName>
</protein>
<dbReference type="InterPro" id="IPR018490">
    <property type="entry name" value="cNMP-bd_dom_sf"/>
</dbReference>
<dbReference type="Proteomes" id="UP001159427">
    <property type="component" value="Unassembled WGS sequence"/>
</dbReference>
<dbReference type="PANTHER" id="PTHR23011">
    <property type="entry name" value="CYCLIC NUCLEOTIDE-BINDING DOMAIN CONTAINING PROTEIN"/>
    <property type="match status" value="1"/>
</dbReference>
<keyword evidence="4" id="KW-1185">Reference proteome</keyword>
<dbReference type="PANTHER" id="PTHR23011:SF44">
    <property type="entry name" value="CYCLIC NUCLEOTIDE-BINDING DOMAIN-CONTAINING PROTEIN"/>
    <property type="match status" value="1"/>
</dbReference>
<reference evidence="3 4" key="1">
    <citation type="submission" date="2022-05" db="EMBL/GenBank/DDBJ databases">
        <authorList>
            <consortium name="Genoscope - CEA"/>
            <person name="William W."/>
        </authorList>
    </citation>
    <scope>NUCLEOTIDE SEQUENCE [LARGE SCALE GENOMIC DNA]</scope>
</reference>
<feature type="compositionally biased region" description="Basic and acidic residues" evidence="1">
    <location>
        <begin position="1"/>
        <end position="14"/>
    </location>
</feature>
<feature type="domain" description="Cyclic nucleotide-binding" evidence="2">
    <location>
        <begin position="159"/>
        <end position="267"/>
    </location>
</feature>
<evidence type="ECO:0000259" key="2">
    <source>
        <dbReference type="PROSITE" id="PS50042"/>
    </source>
</evidence>
<feature type="region of interest" description="Disordered" evidence="1">
    <location>
        <begin position="1"/>
        <end position="52"/>
    </location>
</feature>
<proteinExistence type="predicted"/>
<comment type="caution">
    <text evidence="3">The sequence shown here is derived from an EMBL/GenBank/DDBJ whole genome shotgun (WGS) entry which is preliminary data.</text>
</comment>
<dbReference type="Gene3D" id="2.60.120.10">
    <property type="entry name" value="Jelly Rolls"/>
    <property type="match status" value="1"/>
</dbReference>
<organism evidence="3 4">
    <name type="scientific">Porites evermanni</name>
    <dbReference type="NCBI Taxonomy" id="104178"/>
    <lineage>
        <taxon>Eukaryota</taxon>
        <taxon>Metazoa</taxon>
        <taxon>Cnidaria</taxon>
        <taxon>Anthozoa</taxon>
        <taxon>Hexacorallia</taxon>
        <taxon>Scleractinia</taxon>
        <taxon>Fungiina</taxon>
        <taxon>Poritidae</taxon>
        <taxon>Porites</taxon>
    </lineage>
</organism>